<evidence type="ECO:0000313" key="2">
    <source>
        <dbReference type="EMBL" id="OMP13328.1"/>
    </source>
</evidence>
<comment type="caution">
    <text evidence="2">The sequence shown here is derived from an EMBL/GenBank/DDBJ whole genome shotgun (WGS) entry which is preliminary data.</text>
</comment>
<gene>
    <name evidence="2" type="ORF">COLO4_01880</name>
</gene>
<feature type="compositionally biased region" description="Basic and acidic residues" evidence="1">
    <location>
        <begin position="35"/>
        <end position="48"/>
    </location>
</feature>
<evidence type="ECO:0000256" key="1">
    <source>
        <dbReference type="SAM" id="MobiDB-lite"/>
    </source>
</evidence>
<dbReference type="OrthoDB" id="10630756at2759"/>
<keyword evidence="3" id="KW-1185">Reference proteome</keyword>
<dbReference type="Proteomes" id="UP000187203">
    <property type="component" value="Unassembled WGS sequence"/>
</dbReference>
<sequence length="255" mass="28556">MCPWWAEFAAASPAARGPDRAAPEPRIDHLFPDAEQRQHAQHQKDQRRNPMHQRDRHARSELVAHQYCRHVGEQHADSRARHDREHVVKARGQCHGRDLRLVAHLGKEERNDGRPEDAKAALRRRGRFVVVELVRNQHPAGHGDKAHAQDPPQHVFPQHVRDPATDGAGQCVVDEGGDEDAENDRYRLAKTRGQQDRQQLRLVADFCERDDAGGDEKGFHVVVVSGPRVTGCMDGTLSAADHAITTCRCDGGQVC</sequence>
<evidence type="ECO:0000313" key="3">
    <source>
        <dbReference type="Proteomes" id="UP000187203"/>
    </source>
</evidence>
<organism evidence="2 3">
    <name type="scientific">Corchorus olitorius</name>
    <dbReference type="NCBI Taxonomy" id="93759"/>
    <lineage>
        <taxon>Eukaryota</taxon>
        <taxon>Viridiplantae</taxon>
        <taxon>Streptophyta</taxon>
        <taxon>Embryophyta</taxon>
        <taxon>Tracheophyta</taxon>
        <taxon>Spermatophyta</taxon>
        <taxon>Magnoliopsida</taxon>
        <taxon>eudicotyledons</taxon>
        <taxon>Gunneridae</taxon>
        <taxon>Pentapetalae</taxon>
        <taxon>rosids</taxon>
        <taxon>malvids</taxon>
        <taxon>Malvales</taxon>
        <taxon>Malvaceae</taxon>
        <taxon>Grewioideae</taxon>
        <taxon>Apeibeae</taxon>
        <taxon>Corchorus</taxon>
    </lineage>
</organism>
<protein>
    <submittedName>
        <fullName evidence="2">Uncharacterized protein</fullName>
    </submittedName>
</protein>
<reference evidence="3" key="1">
    <citation type="submission" date="2013-09" db="EMBL/GenBank/DDBJ databases">
        <title>Corchorus olitorius genome sequencing.</title>
        <authorList>
            <person name="Alam M."/>
            <person name="Haque M.S."/>
            <person name="Islam M.S."/>
            <person name="Emdad E.M."/>
            <person name="Islam M.M."/>
            <person name="Ahmed B."/>
            <person name="Halim A."/>
            <person name="Hossen Q.M.M."/>
            <person name="Hossain M.Z."/>
            <person name="Ahmed R."/>
            <person name="Khan M.M."/>
            <person name="Islam R."/>
            <person name="Rashid M.M."/>
            <person name="Khan S.A."/>
            <person name="Rahman M.S."/>
            <person name="Alam M."/>
            <person name="Yahiya A.S."/>
            <person name="Khan M.S."/>
            <person name="Azam M.S."/>
            <person name="Haque T."/>
            <person name="Lashkar M.Z.H."/>
            <person name="Akhand A.I."/>
            <person name="Morshed G."/>
            <person name="Roy S."/>
            <person name="Uddin K.S."/>
            <person name="Rabeya T."/>
            <person name="Hossain A.S."/>
            <person name="Chowdhury A."/>
            <person name="Snigdha A.R."/>
            <person name="Mortoza M.S."/>
            <person name="Matin S.A."/>
            <person name="Hoque S.M.E."/>
            <person name="Islam M.K."/>
            <person name="Roy D.K."/>
            <person name="Haider R."/>
            <person name="Moosa M.M."/>
            <person name="Elias S.M."/>
            <person name="Hasan A.M."/>
            <person name="Jahan S."/>
            <person name="Shafiuddin M."/>
            <person name="Mahmood N."/>
            <person name="Shommy N.S."/>
        </authorList>
    </citation>
    <scope>NUCLEOTIDE SEQUENCE [LARGE SCALE GENOMIC DNA]</scope>
    <source>
        <strain evidence="3">cv. O-4</strain>
    </source>
</reference>
<feature type="region of interest" description="Disordered" evidence="1">
    <location>
        <begin position="35"/>
        <end position="58"/>
    </location>
</feature>
<dbReference type="EMBL" id="AWUE01004566">
    <property type="protein sequence ID" value="OMP13328.1"/>
    <property type="molecule type" value="Genomic_DNA"/>
</dbReference>
<proteinExistence type="predicted"/>
<accession>A0A1R3L220</accession>
<dbReference type="AlphaFoldDB" id="A0A1R3L220"/>
<name>A0A1R3L220_9ROSI</name>